<feature type="compositionally biased region" description="Low complexity" evidence="10">
    <location>
        <begin position="1014"/>
        <end position="1027"/>
    </location>
</feature>
<sequence length="1298" mass="140778">MDPAVTDELSKLDDGVAFRASPDHFHHTWARTFYSAPELYIRPESLEEIEKVTTLARRCRRRITTVGAGHSPSDLTCTSSWMVNLDKFNKILSVDRETGLVTMQAGIRLFQLSEELDKLGLAMPNLGSINEQSIAGAISTGTHGSTLLHSILSSSVTRLKITLSNSQTVTCSPDENEDLFRAALCSLGALGVITEITFLAVPAFSLHWKQTLYPHKHVIDTWNTNLWTQGEFVRVWWYPYTRRATIWHASKTTQPALDLVHKAASFDSAFGYHVYHNLLYIAQWVPRILPWVEWFITGMQFGFSAGEQTTIEAIQPSRQALLMDCLYSQTVNEWAIPLHNGPAALRRLTSWLNRLPPTDPEYVEHGIPYSAEGLWVHAPIEVRVSNTTLKLENNDGSSRKSVRPHLDTSAKDGPTLYLNATLYRPYNMDPPCLARYYQAFEYLMRDLDGKPHWAKNFETTNEELKGMYGDDLKSWLNVRNEADPEGMFVGAWHREHILGDDQPRFALEEAEVDRKPMRKGGVEIFGELASKTAQKERDEASEPPIAVSENVSSYSSQSSFDLLNSSEATESQHLPNSSSNGTKGKGLAEAMEEVSLNSGATEAVTPAATIATLNSSISSIEAVLRDLADSQTVTSENTASSTPDGSFQKKPEEITSASEEAAATEEAALVAEFWAGAAAAKQEAARKAEAVAKEQAAKEQAAKEQAAKEQAAKEQAAKEQAAKEEAARKEQAAKEQAAKEQAAKEEAARKEQAAKEEAARKEQAAKEEAARKEQAAKEQAAKEEAAQKEQAAKEEAARKEQAAKDQAAKEEAARKEQAAKDQAAKEQSAKEQAAKEKAAQEKAAQEKAAKEEADRKAKEQAEKEEAARKEQAAKEQAIKEQAAKEQAAKEQAAKEQAAKEEAARKAEAAAMEQAARKAAEDQAAKEQAVKEQAAKEEATRKAEAAVKEQAAKEHAAKEQAAKEEAARKAEAAAKEQAAKEQAAKQAAKEKTVKEKAAKDQAAKEQAAAKKEAAAKGSAAAKQTATAKKSAKDAEQTATAQQAQQNGDAQSGHISFAKTASPSLKASKAAEPNGESTKAVESTKDAEEKTTTTKARRLSFAKVAALTTKEAPKSTEPAAPVLDLHHLPPSPPKANGNGRQFLPLQSPPNGAHAKSKASTKEGGESPKAAVKKEQKQTTTTDATASPKQAKKEQQTTTTTDAAPPSKREAFDRSASTRAAKRAKLAELAEQFAHVEAVEVTQQKENVAPAPVARPNSLDDMLEEQARARGEGKVEGGWRPQARPNLSDELVGGEKGKGGK</sequence>
<dbReference type="Gene3D" id="3.30.465.10">
    <property type="match status" value="1"/>
</dbReference>
<dbReference type="InterPro" id="IPR030654">
    <property type="entry name" value="Sugar_lactone_oxidase"/>
</dbReference>
<evidence type="ECO:0000256" key="1">
    <source>
        <dbReference type="ARBA" id="ARBA00001974"/>
    </source>
</evidence>
<evidence type="ECO:0000256" key="5">
    <source>
        <dbReference type="ARBA" id="ARBA00022630"/>
    </source>
</evidence>
<dbReference type="VEuPathDB" id="FungiDB:GMDG_06905"/>
<feature type="region of interest" description="Disordered" evidence="10">
    <location>
        <begin position="1241"/>
        <end position="1298"/>
    </location>
</feature>
<dbReference type="PROSITE" id="PS51387">
    <property type="entry name" value="FAD_PCMH"/>
    <property type="match status" value="1"/>
</dbReference>
<keyword evidence="6 9" id="KW-0274">FAD</keyword>
<protein>
    <recommendedName>
        <fullName evidence="4 9">D-arabinono-1,4-lactone oxidase</fullName>
        <shortName evidence="9">ALO</shortName>
        <ecNumber evidence="4 9">1.1.3.37</ecNumber>
    </recommendedName>
    <alternativeName>
        <fullName evidence="8 9">L-galactono-gamma-lactone oxidase</fullName>
    </alternativeName>
</protein>
<evidence type="ECO:0000256" key="3">
    <source>
        <dbReference type="ARBA" id="ARBA00005466"/>
    </source>
</evidence>
<feature type="compositionally biased region" description="Low complexity" evidence="10">
    <location>
        <begin position="547"/>
        <end position="567"/>
    </location>
</feature>
<feature type="compositionally biased region" description="Basic and acidic residues" evidence="10">
    <location>
        <begin position="1157"/>
        <end position="1174"/>
    </location>
</feature>
<dbReference type="Pfam" id="PF01565">
    <property type="entry name" value="FAD_binding_4"/>
    <property type="match status" value="1"/>
</dbReference>
<dbReference type="UniPathway" id="UPA00771">
    <property type="reaction ID" value="UER00766"/>
</dbReference>
<feature type="region of interest" description="Disordered" evidence="10">
    <location>
        <begin position="532"/>
        <end position="586"/>
    </location>
</feature>
<feature type="region of interest" description="Disordered" evidence="10">
    <location>
        <begin position="678"/>
        <end position="1220"/>
    </location>
</feature>
<feature type="compositionally biased region" description="Polar residues" evidence="10">
    <location>
        <begin position="568"/>
        <end position="582"/>
    </location>
</feature>
<comment type="pathway">
    <text evidence="2 9">Cofactor biosynthesis; D-erythroascorbate biosynthesis; dehydro-D-arabinono-1,4-lactone from D-arabinose: step 2/2.</text>
</comment>
<dbReference type="InterPro" id="IPR006094">
    <property type="entry name" value="Oxid_FAD_bind_N"/>
</dbReference>
<dbReference type="InterPro" id="IPR016166">
    <property type="entry name" value="FAD-bd_PCMH"/>
</dbReference>
<dbReference type="OrthoDB" id="610608at2759"/>
<evidence type="ECO:0000256" key="8">
    <source>
        <dbReference type="ARBA" id="ARBA00033418"/>
    </source>
</evidence>
<evidence type="ECO:0000256" key="2">
    <source>
        <dbReference type="ARBA" id="ARBA00005083"/>
    </source>
</evidence>
<feature type="compositionally biased region" description="Polar residues" evidence="10">
    <location>
        <begin position="631"/>
        <end position="645"/>
    </location>
</feature>
<dbReference type="Pfam" id="PF04030">
    <property type="entry name" value="ALO"/>
    <property type="match status" value="1"/>
</dbReference>
<evidence type="ECO:0000259" key="11">
    <source>
        <dbReference type="PROSITE" id="PS51387"/>
    </source>
</evidence>
<dbReference type="CDD" id="cd06503">
    <property type="entry name" value="ATP-synt_Fo_b"/>
    <property type="match status" value="2"/>
</dbReference>
<reference evidence="12" key="1">
    <citation type="submission" date="2016-03" db="EMBL/GenBank/DDBJ databases">
        <title>Updated assembly of Pseudogymnoascus destructans, the fungus causing white-nose syndrome of bats.</title>
        <authorList>
            <person name="Palmer J.M."/>
            <person name="Drees K.P."/>
            <person name="Foster J.T."/>
            <person name="Lindner D.L."/>
        </authorList>
    </citation>
    <scope>NUCLEOTIDE SEQUENCE [LARGE SCALE GENOMIC DNA]</scope>
    <source>
        <strain evidence="12">20631-21</strain>
    </source>
</reference>
<dbReference type="GeneID" id="36283120"/>
<gene>
    <name evidence="12" type="primary">ALO1</name>
    <name evidence="12" type="ORF">VC83_00021</name>
</gene>
<feature type="compositionally biased region" description="Basic and acidic residues" evidence="10">
    <location>
        <begin position="1262"/>
        <end position="1274"/>
    </location>
</feature>
<proteinExistence type="inferred from homology"/>
<organism evidence="12">
    <name type="scientific">Pseudogymnoascus destructans</name>
    <dbReference type="NCBI Taxonomy" id="655981"/>
    <lineage>
        <taxon>Eukaryota</taxon>
        <taxon>Fungi</taxon>
        <taxon>Dikarya</taxon>
        <taxon>Ascomycota</taxon>
        <taxon>Pezizomycotina</taxon>
        <taxon>Leotiomycetes</taxon>
        <taxon>Thelebolales</taxon>
        <taxon>Thelebolaceae</taxon>
        <taxon>Pseudogymnoascus</taxon>
    </lineage>
</organism>
<dbReference type="NCBIfam" id="TIGR01678">
    <property type="entry name" value="FAD_lactone_ox"/>
    <property type="match status" value="1"/>
</dbReference>
<dbReference type="EMBL" id="KV441386">
    <property type="protein sequence ID" value="OAF63268.2"/>
    <property type="molecule type" value="Genomic_DNA"/>
</dbReference>
<comment type="cofactor">
    <cofactor evidence="1 9">
        <name>FAD</name>
        <dbReference type="ChEBI" id="CHEBI:57692"/>
    </cofactor>
</comment>
<feature type="region of interest" description="Disordered" evidence="10">
    <location>
        <begin position="631"/>
        <end position="662"/>
    </location>
</feature>
<comment type="similarity">
    <text evidence="3 9">Belongs to the oxygen-dependent FAD-linked oxidoreductase family.</text>
</comment>
<dbReference type="GO" id="GO:0031966">
    <property type="term" value="C:mitochondrial membrane"/>
    <property type="evidence" value="ECO:0007669"/>
    <property type="project" value="UniProtKB-SubCell"/>
</dbReference>
<evidence type="ECO:0000256" key="7">
    <source>
        <dbReference type="ARBA" id="ARBA00023002"/>
    </source>
</evidence>
<name>A0A177AMK4_9PEZI</name>
<dbReference type="InterPro" id="IPR010031">
    <property type="entry name" value="FAD_lactone_oxidase-like"/>
</dbReference>
<feature type="compositionally biased region" description="Basic and acidic residues" evidence="10">
    <location>
        <begin position="683"/>
        <end position="907"/>
    </location>
</feature>
<evidence type="ECO:0000256" key="6">
    <source>
        <dbReference type="ARBA" id="ARBA00022827"/>
    </source>
</evidence>
<feature type="compositionally biased region" description="Low complexity" evidence="10">
    <location>
        <begin position="1035"/>
        <end position="1049"/>
    </location>
</feature>
<evidence type="ECO:0000256" key="9">
    <source>
        <dbReference type="RuleBase" id="RU367158"/>
    </source>
</evidence>
<evidence type="ECO:0000256" key="4">
    <source>
        <dbReference type="ARBA" id="ARBA00013136"/>
    </source>
</evidence>
<keyword evidence="9" id="KW-0496">Mitochondrion</keyword>
<dbReference type="InterPro" id="IPR036318">
    <property type="entry name" value="FAD-bd_PCMH-like_sf"/>
</dbReference>
<dbReference type="Proteomes" id="UP000077154">
    <property type="component" value="Unassembled WGS sequence"/>
</dbReference>
<dbReference type="GO" id="GO:0003885">
    <property type="term" value="F:D-arabinono-1,4-lactone oxidase activity"/>
    <property type="evidence" value="ECO:0007669"/>
    <property type="project" value="UniProtKB-UniRule"/>
</dbReference>
<keyword evidence="7 9" id="KW-0560">Oxidoreductase</keyword>
<dbReference type="Gene3D" id="3.30.43.10">
    <property type="entry name" value="Uridine Diphospho-n-acetylenolpyruvylglucosamine Reductase, domain 2"/>
    <property type="match status" value="1"/>
</dbReference>
<accession>A0A177AMK4</accession>
<comment type="catalytic activity">
    <reaction evidence="9">
        <text>D-arabinono-1,4-lactone + O2 = dehydro-D-arabinono-1,4-lactone + H2O2 + H(+)</text>
        <dbReference type="Rhea" id="RHEA:23756"/>
        <dbReference type="ChEBI" id="CHEBI:15378"/>
        <dbReference type="ChEBI" id="CHEBI:15379"/>
        <dbReference type="ChEBI" id="CHEBI:16240"/>
        <dbReference type="ChEBI" id="CHEBI:16292"/>
        <dbReference type="ChEBI" id="CHEBI:58277"/>
        <dbReference type="EC" id="1.1.3.37"/>
    </reaction>
</comment>
<dbReference type="eggNOG" id="KOG4730">
    <property type="taxonomic scope" value="Eukaryota"/>
</dbReference>
<evidence type="ECO:0000256" key="10">
    <source>
        <dbReference type="SAM" id="MobiDB-lite"/>
    </source>
</evidence>
<dbReference type="RefSeq" id="XP_024328537.1">
    <property type="nucleotide sequence ID" value="XM_024463718.1"/>
</dbReference>
<dbReference type="Gene3D" id="3.30.70.2520">
    <property type="match status" value="1"/>
</dbReference>
<dbReference type="EC" id="1.1.3.37" evidence="4 9"/>
<feature type="compositionally biased region" description="Polar residues" evidence="10">
    <location>
        <begin position="1175"/>
        <end position="1184"/>
    </location>
</feature>
<dbReference type="InterPro" id="IPR016169">
    <property type="entry name" value="FAD-bd_PCMH_sub2"/>
</dbReference>
<dbReference type="GO" id="GO:0071949">
    <property type="term" value="F:FAD binding"/>
    <property type="evidence" value="ECO:0007669"/>
    <property type="project" value="UniProtKB-UniRule"/>
</dbReference>
<feature type="compositionally biased region" description="Basic and acidic residues" evidence="10">
    <location>
        <begin position="1080"/>
        <end position="1090"/>
    </location>
</feature>
<comment type="subcellular location">
    <subcellularLocation>
        <location evidence="9">Mitochondrion membrane</location>
    </subcellularLocation>
</comment>
<feature type="compositionally biased region" description="Basic and acidic residues" evidence="10">
    <location>
        <begin position="914"/>
        <end position="1013"/>
    </location>
</feature>
<dbReference type="SUPFAM" id="SSF56176">
    <property type="entry name" value="FAD-binding/transporter-associated domain-like"/>
    <property type="match status" value="1"/>
</dbReference>
<feature type="compositionally biased region" description="Low complexity" evidence="10">
    <location>
        <begin position="1193"/>
        <end position="1203"/>
    </location>
</feature>
<dbReference type="PANTHER" id="PTHR43762">
    <property type="entry name" value="L-GULONOLACTONE OXIDASE"/>
    <property type="match status" value="1"/>
</dbReference>
<dbReference type="InterPro" id="IPR007173">
    <property type="entry name" value="ALO_C"/>
</dbReference>
<keyword evidence="5 9" id="KW-0285">Flavoprotein</keyword>
<dbReference type="PANTHER" id="PTHR43762:SF1">
    <property type="entry name" value="D-ARABINONO-1,4-LACTONE OXIDASE"/>
    <property type="match status" value="1"/>
</dbReference>
<feature type="domain" description="FAD-binding PCMH-type" evidence="11">
    <location>
        <begin position="33"/>
        <end position="203"/>
    </location>
</feature>
<dbReference type="InterPro" id="IPR016167">
    <property type="entry name" value="FAD-bd_PCMH_sub1"/>
</dbReference>
<evidence type="ECO:0000313" key="12">
    <source>
        <dbReference type="EMBL" id="OAF63268.2"/>
    </source>
</evidence>